<keyword evidence="2" id="KW-1185">Reference proteome</keyword>
<gene>
    <name evidence="1" type="ORF">SAMN06297387_12819</name>
</gene>
<name>A0A286E7T7_9ACTN</name>
<sequence>MESYARTILGVSQHDFPADLVAAEQQRQEALLALRQVPPRPWTDAAGTVHRADTGWTPDDGEREARLWERLRELSITVGDHPHWSERGDDVVAARMRLKQLAGEGGSAEPADAVS</sequence>
<organism evidence="1 2">
    <name type="scientific">Streptomyces zhaozhouensis</name>
    <dbReference type="NCBI Taxonomy" id="1300267"/>
    <lineage>
        <taxon>Bacteria</taxon>
        <taxon>Bacillati</taxon>
        <taxon>Actinomycetota</taxon>
        <taxon>Actinomycetes</taxon>
        <taxon>Kitasatosporales</taxon>
        <taxon>Streptomycetaceae</taxon>
        <taxon>Streptomyces</taxon>
    </lineage>
</organism>
<protein>
    <submittedName>
        <fullName evidence="1">Uncharacterized protein</fullName>
    </submittedName>
</protein>
<reference evidence="1 2" key="1">
    <citation type="submission" date="2017-09" db="EMBL/GenBank/DDBJ databases">
        <authorList>
            <person name="Ehlers B."/>
            <person name="Leendertz F.H."/>
        </authorList>
    </citation>
    <scope>NUCLEOTIDE SEQUENCE [LARGE SCALE GENOMIC DNA]</scope>
    <source>
        <strain evidence="1 2">CGMCC 4.7095</strain>
    </source>
</reference>
<dbReference type="EMBL" id="OCNE01000028">
    <property type="protein sequence ID" value="SOD66972.1"/>
    <property type="molecule type" value="Genomic_DNA"/>
</dbReference>
<evidence type="ECO:0000313" key="1">
    <source>
        <dbReference type="EMBL" id="SOD66972.1"/>
    </source>
</evidence>
<evidence type="ECO:0000313" key="2">
    <source>
        <dbReference type="Proteomes" id="UP000219072"/>
    </source>
</evidence>
<accession>A0A286E7T7</accession>
<dbReference type="Proteomes" id="UP000219072">
    <property type="component" value="Unassembled WGS sequence"/>
</dbReference>
<dbReference type="AlphaFoldDB" id="A0A286E7T7"/>
<proteinExistence type="predicted"/>